<protein>
    <submittedName>
        <fullName evidence="1">Uncharacterized protein</fullName>
    </submittedName>
</protein>
<keyword evidence="2" id="KW-1185">Reference proteome</keyword>
<reference evidence="1 2" key="1">
    <citation type="submission" date="2019-08" db="EMBL/GenBank/DDBJ databases">
        <authorList>
            <person name="Peeters C."/>
        </authorList>
    </citation>
    <scope>NUCLEOTIDE SEQUENCE [LARGE SCALE GENOMIC DNA]</scope>
    <source>
        <strain evidence="1 2">LMG 31114</strain>
    </source>
</reference>
<accession>A0A5E4RKP5</accession>
<evidence type="ECO:0000313" key="2">
    <source>
        <dbReference type="Proteomes" id="UP000366945"/>
    </source>
</evidence>
<organism evidence="1 2">
    <name type="scientific">Pandoraea pneumonica</name>
    <dbReference type="NCBI Taxonomy" id="2508299"/>
    <lineage>
        <taxon>Bacteria</taxon>
        <taxon>Pseudomonadati</taxon>
        <taxon>Pseudomonadota</taxon>
        <taxon>Betaproteobacteria</taxon>
        <taxon>Burkholderiales</taxon>
        <taxon>Burkholderiaceae</taxon>
        <taxon>Pandoraea</taxon>
    </lineage>
</organism>
<evidence type="ECO:0000313" key="1">
    <source>
        <dbReference type="EMBL" id="VVD63391.1"/>
    </source>
</evidence>
<dbReference type="AlphaFoldDB" id="A0A5E4RKP5"/>
<proteinExistence type="predicted"/>
<dbReference type="Proteomes" id="UP000366945">
    <property type="component" value="Unassembled WGS sequence"/>
</dbReference>
<dbReference type="GeneID" id="300402296"/>
<gene>
    <name evidence="1" type="ORF">PPN31114_00219</name>
</gene>
<dbReference type="OrthoDB" id="8942960at2"/>
<sequence length="117" mass="13357">MSNTPNRAAALRAWEALRPLVNKQRGRSPRPALVGSARYHEEIEARHALAEALETHSHVLLAALAFYIKTDAQRRDDIEEDAARWRHIEALYPYGGHPSKGFREHIRTAVDRERGLK</sequence>
<name>A0A5E4RKP5_9BURK</name>
<dbReference type="EMBL" id="CABPSK010000001">
    <property type="protein sequence ID" value="VVD63391.1"/>
    <property type="molecule type" value="Genomic_DNA"/>
</dbReference>
<dbReference type="RefSeq" id="WP_150677662.1">
    <property type="nucleotide sequence ID" value="NZ_CABPSK010000001.1"/>
</dbReference>